<dbReference type="EMBL" id="LBVV01000010">
    <property type="protein sequence ID" value="KKQ94458.1"/>
    <property type="molecule type" value="Genomic_DNA"/>
</dbReference>
<dbReference type="PANTHER" id="PTHR34203:SF15">
    <property type="entry name" value="SLL1173 PROTEIN"/>
    <property type="match status" value="1"/>
</dbReference>
<dbReference type="Proteomes" id="UP000034207">
    <property type="component" value="Unassembled WGS sequence"/>
</dbReference>
<dbReference type="NCBIfam" id="TIGR01444">
    <property type="entry name" value="fkbM_fam"/>
    <property type="match status" value="1"/>
</dbReference>
<keyword evidence="3" id="KW-0808">Transferase</keyword>
<dbReference type="Gene3D" id="3.40.50.2000">
    <property type="entry name" value="Glycogen Phosphorylase B"/>
    <property type="match status" value="2"/>
</dbReference>
<comment type="caution">
    <text evidence="3">The sequence shown here is derived from an EMBL/GenBank/DDBJ whole genome shotgun (WGS) entry which is preliminary data.</text>
</comment>
<evidence type="ECO:0000313" key="3">
    <source>
        <dbReference type="EMBL" id="KKQ94458.1"/>
    </source>
</evidence>
<feature type="domain" description="Methyltransferase FkbM" evidence="2">
    <location>
        <begin position="62"/>
        <end position="213"/>
    </location>
</feature>
<evidence type="ECO:0000313" key="4">
    <source>
        <dbReference type="Proteomes" id="UP000034207"/>
    </source>
</evidence>
<dbReference type="InterPro" id="IPR006342">
    <property type="entry name" value="FkbM_mtfrase"/>
</dbReference>
<dbReference type="GO" id="GO:0016757">
    <property type="term" value="F:glycosyltransferase activity"/>
    <property type="evidence" value="ECO:0007669"/>
    <property type="project" value="InterPro"/>
</dbReference>
<reference evidence="3 4" key="1">
    <citation type="journal article" date="2015" name="Nature">
        <title>rRNA introns, odd ribosomes, and small enigmatic genomes across a large radiation of phyla.</title>
        <authorList>
            <person name="Brown C.T."/>
            <person name="Hug L.A."/>
            <person name="Thomas B.C."/>
            <person name="Sharon I."/>
            <person name="Castelle C.J."/>
            <person name="Singh A."/>
            <person name="Wilkins M.J."/>
            <person name="Williams K.H."/>
            <person name="Banfield J.F."/>
        </authorList>
    </citation>
    <scope>NUCLEOTIDE SEQUENCE [LARGE SCALE GENOMIC DNA]</scope>
</reference>
<dbReference type="InterPro" id="IPR001296">
    <property type="entry name" value="Glyco_trans_1"/>
</dbReference>
<organism evidence="3 4">
    <name type="scientific">candidate division CPR2 bacterium GW2011_GWC2_39_10</name>
    <dbReference type="NCBI Taxonomy" id="1618345"/>
    <lineage>
        <taxon>Bacteria</taxon>
        <taxon>Bacteria division CPR2</taxon>
    </lineage>
</organism>
<dbReference type="Gene3D" id="3.40.50.150">
    <property type="entry name" value="Vaccinia Virus protein VP39"/>
    <property type="match status" value="1"/>
</dbReference>
<dbReference type="SUPFAM" id="SSF53756">
    <property type="entry name" value="UDP-Glycosyltransferase/glycogen phosphorylase"/>
    <property type="match status" value="1"/>
</dbReference>
<protein>
    <submittedName>
        <fullName evidence="3">Glycosyltransferase</fullName>
    </submittedName>
</protein>
<accession>A0A0G0LRC3</accession>
<evidence type="ECO:0000259" key="1">
    <source>
        <dbReference type="Pfam" id="PF00534"/>
    </source>
</evidence>
<dbReference type="AlphaFoldDB" id="A0A0G0LRC3"/>
<sequence length="589" mass="67746">MDKASNKKILQFNYENKLVRFLITNPEDHIQKIMLSEHNFYESGMLADIKKRIKYGDSTVVDAGAHIGTHSVFFGLICGSRVYSFEPSEDAHSQLKENIALNQLKDNVKLFNCGVGARLGHGKLYIPDKNNPGMGQIIPNAQGEIEINTLDQILLSKTSKIDLIKVDVEGAELDVLKGARSILTRDHPLIYVEIIDDKQLNKIELYLSKFGYKRKAVFNATPTYLFEADNIKKIGFWAGDDNNFQFLKPIIEGLGNGYKTNTYNYNGDNEILHHQLGECDVAWFEWGNGPIVAASNIPDLNTPIILRIHRYEAYDDEVLKQINWNSIDSVIVIAEYIKEMILEKNPGIEKKIFIIPNGIDSRKYSFSNKKPGYKIAYLGRMHWHKDPLFALQCFNNLYQKNKKYQMFFAGKFVDPVIEQKFYFLIEQLGLSKNVFYNGEIQNKNVDGWLSDKSYIVSSSVIESQNIAVMEAMIKGIKPLVYNFFGAEGIYKKKYLFNSPEDFTKEILYGEYESQDYRKFVLERYDFISQFELIKKIIIQNLKKKPKSIPNSHINTKNSDFGKKIYNKAKKHCPAPIKLFAKKILRGNND</sequence>
<gene>
    <name evidence="3" type="ORF">UT18_C0010G0030</name>
</gene>
<dbReference type="Pfam" id="PF00534">
    <property type="entry name" value="Glycos_transf_1"/>
    <property type="match status" value="1"/>
</dbReference>
<name>A0A0G0LRC3_UNCC2</name>
<dbReference type="CDD" id="cd03801">
    <property type="entry name" value="GT4_PimA-like"/>
    <property type="match status" value="1"/>
</dbReference>
<evidence type="ECO:0000259" key="2">
    <source>
        <dbReference type="Pfam" id="PF05050"/>
    </source>
</evidence>
<dbReference type="Pfam" id="PF05050">
    <property type="entry name" value="Methyltransf_21"/>
    <property type="match status" value="1"/>
</dbReference>
<proteinExistence type="predicted"/>
<dbReference type="PANTHER" id="PTHR34203">
    <property type="entry name" value="METHYLTRANSFERASE, FKBM FAMILY PROTEIN"/>
    <property type="match status" value="1"/>
</dbReference>
<dbReference type="InterPro" id="IPR029063">
    <property type="entry name" value="SAM-dependent_MTases_sf"/>
</dbReference>
<dbReference type="InterPro" id="IPR052514">
    <property type="entry name" value="SAM-dependent_MTase"/>
</dbReference>
<dbReference type="SUPFAM" id="SSF53335">
    <property type="entry name" value="S-adenosyl-L-methionine-dependent methyltransferases"/>
    <property type="match status" value="1"/>
</dbReference>
<dbReference type="STRING" id="1618345.UT18_C0010G0030"/>
<feature type="domain" description="Glycosyl transferase family 1" evidence="1">
    <location>
        <begin position="369"/>
        <end position="494"/>
    </location>
</feature>